<evidence type="ECO:0000313" key="2">
    <source>
        <dbReference type="Proteomes" id="UP000009888"/>
    </source>
</evidence>
<evidence type="ECO:0008006" key="3">
    <source>
        <dbReference type="Google" id="ProtNLM"/>
    </source>
</evidence>
<dbReference type="AlphaFoldDB" id="K9EFQ5"/>
<evidence type="ECO:0000313" key="1">
    <source>
        <dbReference type="EMBL" id="EKU96084.1"/>
    </source>
</evidence>
<name>K9EFQ5_9ACTO</name>
<comment type="caution">
    <text evidence="1">The sequence shown here is derived from an EMBL/GenBank/DDBJ whole genome shotgun (WGS) entry which is preliminary data.</text>
</comment>
<dbReference type="PATRIC" id="fig|883066.3.peg.174"/>
<protein>
    <recommendedName>
        <fullName evidence="3">Phosphoribulokinase/uridine kinase domain-containing protein</fullName>
    </recommendedName>
</protein>
<reference evidence="1 2" key="1">
    <citation type="submission" date="2012-09" db="EMBL/GenBank/DDBJ databases">
        <title>The Genome Sequence of Actinobaculum massiliae ACS-171-V-COL2.</title>
        <authorList>
            <consortium name="The Broad Institute Genome Sequencing Platform"/>
            <person name="Earl A."/>
            <person name="Ward D."/>
            <person name="Feldgarden M."/>
            <person name="Gevers D."/>
            <person name="Saerens B."/>
            <person name="Vaneechoutte M."/>
            <person name="Walker B."/>
            <person name="Young S.K."/>
            <person name="Zeng Q."/>
            <person name="Gargeya S."/>
            <person name="Fitzgerald M."/>
            <person name="Haas B."/>
            <person name="Abouelleil A."/>
            <person name="Alvarado L."/>
            <person name="Arachchi H.M."/>
            <person name="Berlin A."/>
            <person name="Chapman S.B."/>
            <person name="Goldberg J."/>
            <person name="Griggs A."/>
            <person name="Gujja S."/>
            <person name="Hansen M."/>
            <person name="Howarth C."/>
            <person name="Imamovic A."/>
            <person name="Larimer J."/>
            <person name="McCowen C."/>
            <person name="Montmayeur A."/>
            <person name="Murphy C."/>
            <person name="Neiman D."/>
            <person name="Pearson M."/>
            <person name="Priest M."/>
            <person name="Roberts A."/>
            <person name="Saif S."/>
            <person name="Shea T."/>
            <person name="Sisk P."/>
            <person name="Sykes S."/>
            <person name="Wortman J."/>
            <person name="Nusbaum C."/>
            <person name="Birren B."/>
        </authorList>
    </citation>
    <scope>NUCLEOTIDE SEQUENCE [LARGE SCALE GENOMIC DNA]</scope>
    <source>
        <strain evidence="2">ACS-171-V-Col2</strain>
    </source>
</reference>
<keyword evidence="2" id="KW-1185">Reference proteome</keyword>
<dbReference type="EMBL" id="AGWL01000001">
    <property type="protein sequence ID" value="EKU96084.1"/>
    <property type="molecule type" value="Genomic_DNA"/>
</dbReference>
<gene>
    <name evidence="1" type="ORF">HMPREF9233_00172</name>
</gene>
<organism evidence="1 2">
    <name type="scientific">Actinobaculum massiliense ACS-171-V-Col2</name>
    <dbReference type="NCBI Taxonomy" id="883066"/>
    <lineage>
        <taxon>Bacteria</taxon>
        <taxon>Bacillati</taxon>
        <taxon>Actinomycetota</taxon>
        <taxon>Actinomycetes</taxon>
        <taxon>Actinomycetales</taxon>
        <taxon>Actinomycetaceae</taxon>
        <taxon>Actinobaculum</taxon>
    </lineage>
</organism>
<dbReference type="Proteomes" id="UP000009888">
    <property type="component" value="Unassembled WGS sequence"/>
</dbReference>
<dbReference type="InterPro" id="IPR027417">
    <property type="entry name" value="P-loop_NTPase"/>
</dbReference>
<dbReference type="STRING" id="202789.GCA_001457435_00245"/>
<dbReference type="eggNOG" id="COG0572">
    <property type="taxonomic scope" value="Bacteria"/>
</dbReference>
<dbReference type="SUPFAM" id="SSF52540">
    <property type="entry name" value="P-loop containing nucleoside triphosphate hydrolases"/>
    <property type="match status" value="1"/>
</dbReference>
<accession>K9EFQ5</accession>
<dbReference type="HOGENOM" id="CLU_067202_2_1_11"/>
<dbReference type="Gene3D" id="3.40.50.300">
    <property type="entry name" value="P-loop containing nucleotide triphosphate hydrolases"/>
    <property type="match status" value="1"/>
</dbReference>
<proteinExistence type="predicted"/>
<sequence length="170" mass="19509">MLLRSRKENAAIVPMDGFHLCQEELVRQGKRQRMGAPDTFDVSGYCNLLRRLRERTEDIVYAPTFRRDIEEPIAGAIAIAREVPLIFTEGNYLLLDSGGWENVLPLLDEAWYLDVPQSMCERQLMERRLEFGDSPEHAREWIRTVDRANDEIVRASRAGAPPQFSSSTSK</sequence>